<proteinExistence type="predicted"/>
<accession>A0A2Z2HU53</accession>
<dbReference type="OrthoDB" id="202878at2157"/>
<feature type="compositionally biased region" description="Low complexity" evidence="1">
    <location>
        <begin position="352"/>
        <end position="370"/>
    </location>
</feature>
<dbReference type="AlphaFoldDB" id="A0A2Z2HU53"/>
<evidence type="ECO:0000313" key="3">
    <source>
        <dbReference type="Proteomes" id="UP000250088"/>
    </source>
</evidence>
<feature type="region of interest" description="Disordered" evidence="1">
    <location>
        <begin position="351"/>
        <end position="386"/>
    </location>
</feature>
<dbReference type="Pfam" id="PF09684">
    <property type="entry name" value="Tail_P2_I"/>
    <property type="match status" value="1"/>
</dbReference>
<keyword evidence="3" id="KW-1185">Reference proteome</keyword>
<dbReference type="KEGG" id="naj:B1756_04005"/>
<dbReference type="InterPro" id="IPR006521">
    <property type="entry name" value="Tail_protein_I"/>
</dbReference>
<gene>
    <name evidence="2" type="ORF">B1756_04005</name>
</gene>
<evidence type="ECO:0000313" key="2">
    <source>
        <dbReference type="EMBL" id="ARS88997.1"/>
    </source>
</evidence>
<sequence length="729" mass="80268">MTFSYTVTTSETGWKEWVARNAQITDGGIALTEATAIRSQMIGDDIVDVSVDPTGTLYLLTMDGGLYEYDVTTETRELVIDRTSRHGWAPQSIATAGSRVFVTHELGETTAVIPETRRETKAIEVPVDTPSASTYGCGALHVVDDAGTLVSIRGDKQETNQPPGTIVDATTVTDGLVVLTATGDGYGLWRSESNRSDTDGDEPRLSETLIAADHRFTPTAITGTEESLVLAGVVENRNEYALFEYKPGTKKLTRLETVESDGPIETLISTESEDGMRSFYAIDTHNRCLALTERTEYLGRTDRNKHTGIAMTRYDSETEQLEWHRLTVDLARFPANTRLKIRYYATDEPLLPLETPTSGGETETTPDSSGVGAGETVPSNEPSDQWAPLRSADVCRSLQAAGVSSGMELARSNPKTIATHEESLSSKTVRKWQRTAFNALEKHAESEWTVAEGDESPDILLHDAVGRYLYVALELIGTPTASPLVDTVTAYCPRQSYLRYMPELYQEDKRSAAFLERFLSVFETSFVDIQSEIDGITKYFDPHGAPSNSLEWLEDWLAADEYREWPESARREYLARAPELYKKRGTRAGLRDVIELYLRHATDKKARDSSGAEGETMTGHRLFFLEPADVELGTDGVSDSSYDSLVPTDRSVAVFCGPFESAVHEEAIETITETETPAHVDATVYVVDDEFELGRATFLGVNTHLGTESFSLGDATLGQDTYLSGTNEG</sequence>
<reference evidence="3" key="1">
    <citation type="submission" date="2017-02" db="EMBL/GenBank/DDBJ databases">
        <title>Natronthermophilus aegyptiacus gen. nov.,sp. nov., an aerobic, extremely halophilic alkalithermophilic archaeon isolated from the athalassohaline Wadi An Natrun, Egypt.</title>
        <authorList>
            <person name="Zhao B."/>
        </authorList>
    </citation>
    <scope>NUCLEOTIDE SEQUENCE [LARGE SCALE GENOMIC DNA]</scope>
    <source>
        <strain evidence="3">JW/NM-HA 15</strain>
    </source>
</reference>
<protein>
    <submittedName>
        <fullName evidence="2">Phage tail protein</fullName>
    </submittedName>
</protein>
<dbReference type="EMBL" id="CP019893">
    <property type="protein sequence ID" value="ARS88997.1"/>
    <property type="molecule type" value="Genomic_DNA"/>
</dbReference>
<name>A0A2Z2HU53_9EURY</name>
<dbReference type="SUPFAM" id="SSF63829">
    <property type="entry name" value="Calcium-dependent phosphotriesterase"/>
    <property type="match status" value="1"/>
</dbReference>
<dbReference type="Proteomes" id="UP000250088">
    <property type="component" value="Chromosome"/>
</dbReference>
<organism evidence="2 3">
    <name type="scientific">Natrarchaeobaculum aegyptiacum</name>
    <dbReference type="NCBI Taxonomy" id="745377"/>
    <lineage>
        <taxon>Archaea</taxon>
        <taxon>Methanobacteriati</taxon>
        <taxon>Methanobacteriota</taxon>
        <taxon>Stenosarchaea group</taxon>
        <taxon>Halobacteria</taxon>
        <taxon>Halobacteriales</taxon>
        <taxon>Natrialbaceae</taxon>
        <taxon>Natrarchaeobaculum</taxon>
    </lineage>
</organism>
<evidence type="ECO:0000256" key="1">
    <source>
        <dbReference type="SAM" id="MobiDB-lite"/>
    </source>
</evidence>
<dbReference type="InterPro" id="IPR011748">
    <property type="entry name" value="Unchr_phage_tail-like"/>
</dbReference>
<dbReference type="NCBIfam" id="TIGR02242">
    <property type="entry name" value="tail_TIGR02242"/>
    <property type="match status" value="1"/>
</dbReference>